<evidence type="ECO:0000313" key="1">
    <source>
        <dbReference type="EMBL" id="MBL0683224.1"/>
    </source>
</evidence>
<dbReference type="Proteomes" id="UP000651057">
    <property type="component" value="Unassembled WGS sequence"/>
</dbReference>
<comment type="caution">
    <text evidence="1">The sequence shown here is derived from an EMBL/GenBank/DDBJ whole genome shotgun (WGS) entry which is preliminary data.</text>
</comment>
<gene>
    <name evidence="1" type="ORF">JJQ60_06830</name>
</gene>
<accession>A0A937A2J4</accession>
<reference evidence="1" key="1">
    <citation type="submission" date="2021-01" db="EMBL/GenBank/DDBJ databases">
        <authorList>
            <person name="Zhong Y.L."/>
        </authorList>
    </citation>
    <scope>NUCLEOTIDE SEQUENCE</scope>
    <source>
        <strain evidence="1">KCTC 23302</strain>
    </source>
</reference>
<keyword evidence="2" id="KW-1185">Reference proteome</keyword>
<name>A0A937A2J4_9FLAO</name>
<sequence>MNLLFASKYYASYQSTEDRCFYLDFGHKMVKLSFCQLLSLRYKAKQLSSHDNLEYMLNHADVTLLTFCDKEHVVLLDTLQVLDFAELIQGTFAMMELNSVLAI</sequence>
<organism evidence="1 2">
    <name type="scientific">Aquimarina mytili</name>
    <dbReference type="NCBI Taxonomy" id="874423"/>
    <lineage>
        <taxon>Bacteria</taxon>
        <taxon>Pseudomonadati</taxon>
        <taxon>Bacteroidota</taxon>
        <taxon>Flavobacteriia</taxon>
        <taxon>Flavobacteriales</taxon>
        <taxon>Flavobacteriaceae</taxon>
        <taxon>Aquimarina</taxon>
    </lineage>
</organism>
<protein>
    <submittedName>
        <fullName evidence="1">Uncharacterized protein</fullName>
    </submittedName>
</protein>
<proteinExistence type="predicted"/>
<dbReference type="EMBL" id="JAERQJ010000002">
    <property type="protein sequence ID" value="MBL0683224.1"/>
    <property type="molecule type" value="Genomic_DNA"/>
</dbReference>
<dbReference type="AlphaFoldDB" id="A0A937A2J4"/>
<evidence type="ECO:0000313" key="2">
    <source>
        <dbReference type="Proteomes" id="UP000651057"/>
    </source>
</evidence>
<dbReference type="RefSeq" id="WP_201918013.1">
    <property type="nucleotide sequence ID" value="NZ_BAABAX010000023.1"/>
</dbReference>